<dbReference type="Proteomes" id="UP000003811">
    <property type="component" value="Plasmid pPma4326F"/>
</dbReference>
<geneLocation type="plasmid" evidence="1 2">
    <name>pPma4326F</name>
</geneLocation>
<name>A0A8T8CB20_PSEYM</name>
<dbReference type="AlphaFoldDB" id="A0A8T8CB20"/>
<proteinExistence type="predicted"/>
<protein>
    <submittedName>
        <fullName evidence="1">Uncharacterized protein</fullName>
    </submittedName>
</protein>
<organism evidence="1 2">
    <name type="scientific">Pseudomonas syringae pv. maculicola str. ES4326</name>
    <dbReference type="NCBI Taxonomy" id="629265"/>
    <lineage>
        <taxon>Bacteria</taxon>
        <taxon>Pseudomonadati</taxon>
        <taxon>Pseudomonadota</taxon>
        <taxon>Gammaproteobacteria</taxon>
        <taxon>Pseudomonadales</taxon>
        <taxon>Pseudomonadaceae</taxon>
        <taxon>Pseudomonas</taxon>
    </lineage>
</organism>
<gene>
    <name evidence="1" type="ORF">PMA4326_028250</name>
</gene>
<evidence type="ECO:0000313" key="1">
    <source>
        <dbReference type="EMBL" id="QHF00414.1"/>
    </source>
</evidence>
<reference evidence="1 2" key="1">
    <citation type="journal article" date="2011" name="PLoS Pathog.">
        <title>Dynamic evolution of pathogenicity revealed by sequencing and comparative genomics of 19 Pseudomonas syringae isolates.</title>
        <authorList>
            <person name="Baltrus D.A."/>
            <person name="Nishimura M.T."/>
            <person name="Romanchuk A."/>
            <person name="Chang J.H."/>
            <person name="Mukhtar M.S."/>
            <person name="Cherkis K."/>
            <person name="Roach J."/>
            <person name="Grant S.R."/>
            <person name="Jones C.D."/>
            <person name="Dangl J.L."/>
        </authorList>
    </citation>
    <scope>NUCLEOTIDE SEQUENCE [LARGE SCALE GENOMIC DNA]</scope>
    <source>
        <strain evidence="1 2">ES4326</strain>
    </source>
</reference>
<sequence>MSEIQNIAKALAAADWSGVSIGNKALIQAAIEGLKSLQDQSAKLESRRMLLDRIRTHLIEKNALADFGPELFLIINNRN</sequence>
<evidence type="ECO:0000313" key="2">
    <source>
        <dbReference type="Proteomes" id="UP000003811"/>
    </source>
</evidence>
<dbReference type="EMBL" id="CP047261">
    <property type="protein sequence ID" value="QHF00414.1"/>
    <property type="molecule type" value="Genomic_DNA"/>
</dbReference>
<keyword evidence="1" id="KW-0614">Plasmid</keyword>
<accession>A0A8T8CB20</accession>
<dbReference type="RefSeq" id="WP_007250675.1">
    <property type="nucleotide sequence ID" value="NZ_CP047261.1"/>
</dbReference>